<feature type="region of interest" description="Disordered" evidence="1">
    <location>
        <begin position="419"/>
        <end position="453"/>
    </location>
</feature>
<dbReference type="InterPro" id="IPR000477">
    <property type="entry name" value="RT_dom"/>
</dbReference>
<dbReference type="SUPFAM" id="SSF56219">
    <property type="entry name" value="DNase I-like"/>
    <property type="match status" value="1"/>
</dbReference>
<name>A0A8H5HQ63_9AGAR</name>
<comment type="caution">
    <text evidence="3">The sequence shown here is derived from an EMBL/GenBank/DDBJ whole genome shotgun (WGS) entry which is preliminary data.</text>
</comment>
<dbReference type="Pfam" id="PF00078">
    <property type="entry name" value="RVT_1"/>
    <property type="match status" value="1"/>
</dbReference>
<dbReference type="Gene3D" id="3.60.10.10">
    <property type="entry name" value="Endonuclease/exonuclease/phosphatase"/>
    <property type="match status" value="1"/>
</dbReference>
<sequence>MFSIARPGPEDLRRPWGGVLALVRLDIPASMQDNLSSTDIMVLKVGPFLLYNAYLLPANSTSWKEFTRSHPFDMLCQSLAAAVLLNCPIIIFSDANGRTNSQQPFGSLARQSPDMASACPRGKDILKLCSDHNLTILNGVAAFGSSSDKYTSYQPRGCSVIDYAIVDQGMLPNVCAFAVGTHEPEWSDHAPIAVKLAIPGLEPSAGPLHGKIQRLHSSPAQFHLPSESELDCMLIEVVNSIKRPADDPILRVYGCLAPDSPRSSTPISAYISGTCILSQSTLATGAGIAYGQNSSLNISFRVHGPGLSENCAAAYAALYAIAKCPANRPLIIVSKSEYVISALSHFALSHMKRNWNTANGDVLRAITTIIRARSALTHLSLLDPRSQNNHFLLALSLAELGCSSSATFPLPIAQNQPFQAPTSSGLPKVTTDMPNPLQEAPASGPTKTDLPSHRGRSQMLRRRDMHLHDFQAAANNSALFWKKFVVLAQGKTADQPVPIDQLKKTFQERMNAPSSLPELFDATLHARYVEEANSIPLHTADKTPDQLFDTPFSDGNIEDAKVEIDKHPTNSASGIEQIHYRDIIAMDTQLLCKLINEAIRSSDSPSVWIISIIIGILKKGKSPGDPNNYRTIVLESCMLKFVTLLIMRRIVKYADLHKIVPPSQNGFRKHFRTNNNAFILRCAIERAKSLKKTLYVATIDLSNAFPSTDCSTLWVKLLQRHGDLSDPFSSNTGILIGDTLSPELFIIYFADWDIPWSDDDIALAGMFISHLEQADDVLLLALSPEGLQRKMTLFYIWCCVNFFTINAIKSGVSYHGPVSPSLPVFKFGNDLVAIVDSYKYVGMLFRTGDYRVFSSIMSLYYADKAAKARSTAHAVLHIESMIGSLPVSEGKTLYMGCIDPHLIYGCEIAIDTSTNTARPIYDIQLSFFRRLLGLSKTSITAAVFSETGIMPLSFRRLILAMRFLAYCLSRPSDSYVRSALNDSINLHVTGFKSWFGDLITTIKCLCPSYSLPHHSILLAARDATSLGDFSKEITTTSISWIESELERVVKRSYILRLRKEPLQNGSLKYYTSRLRAYLGEIHNSFHRKTMTRVLSGDHPLAVVRLTWTDNHRSLVPHDQRLCRLCKFNIETPEHVLLECSDPVLMDLRSAFFTCFYDTQPNPQVLRFNTNTIHYLAYLASCRPIFPILAKWMTESIRHIERTPLHIPSQYRR</sequence>
<dbReference type="AlphaFoldDB" id="A0A8H5HQ63"/>
<evidence type="ECO:0000259" key="2">
    <source>
        <dbReference type="PROSITE" id="PS50878"/>
    </source>
</evidence>
<gene>
    <name evidence="3" type="ORF">D9757_006858</name>
</gene>
<dbReference type="PANTHER" id="PTHR47027">
    <property type="entry name" value="REVERSE TRANSCRIPTASE DOMAIN-CONTAINING PROTEIN"/>
    <property type="match status" value="1"/>
</dbReference>
<dbReference type="InterPro" id="IPR012337">
    <property type="entry name" value="RNaseH-like_sf"/>
</dbReference>
<evidence type="ECO:0000256" key="1">
    <source>
        <dbReference type="SAM" id="MobiDB-lite"/>
    </source>
</evidence>
<dbReference type="Gene3D" id="3.30.420.10">
    <property type="entry name" value="Ribonuclease H-like superfamily/Ribonuclease H"/>
    <property type="match status" value="1"/>
</dbReference>
<dbReference type="Proteomes" id="UP000518752">
    <property type="component" value="Unassembled WGS sequence"/>
</dbReference>
<dbReference type="PROSITE" id="PS50878">
    <property type="entry name" value="RT_POL"/>
    <property type="match status" value="1"/>
</dbReference>
<evidence type="ECO:0000313" key="4">
    <source>
        <dbReference type="Proteomes" id="UP000518752"/>
    </source>
</evidence>
<protein>
    <recommendedName>
        <fullName evidence="2">Reverse transcriptase domain-containing protein</fullName>
    </recommendedName>
</protein>
<reference evidence="3 4" key="1">
    <citation type="journal article" date="2020" name="ISME J.">
        <title>Uncovering the hidden diversity of litter-decomposition mechanisms in mushroom-forming fungi.</title>
        <authorList>
            <person name="Floudas D."/>
            <person name="Bentzer J."/>
            <person name="Ahren D."/>
            <person name="Johansson T."/>
            <person name="Persson P."/>
            <person name="Tunlid A."/>
        </authorList>
    </citation>
    <scope>NUCLEOTIDE SEQUENCE [LARGE SCALE GENOMIC DNA]</scope>
    <source>
        <strain evidence="3 4">CBS 406.79</strain>
    </source>
</reference>
<dbReference type="CDD" id="cd01650">
    <property type="entry name" value="RT_nLTR_like"/>
    <property type="match status" value="1"/>
</dbReference>
<dbReference type="InterPro" id="IPR036691">
    <property type="entry name" value="Endo/exonu/phosph_ase_sf"/>
</dbReference>
<evidence type="ECO:0000313" key="3">
    <source>
        <dbReference type="EMBL" id="KAF5387244.1"/>
    </source>
</evidence>
<organism evidence="3 4">
    <name type="scientific">Collybiopsis confluens</name>
    <dbReference type="NCBI Taxonomy" id="2823264"/>
    <lineage>
        <taxon>Eukaryota</taxon>
        <taxon>Fungi</taxon>
        <taxon>Dikarya</taxon>
        <taxon>Basidiomycota</taxon>
        <taxon>Agaricomycotina</taxon>
        <taxon>Agaricomycetes</taxon>
        <taxon>Agaricomycetidae</taxon>
        <taxon>Agaricales</taxon>
        <taxon>Marasmiineae</taxon>
        <taxon>Omphalotaceae</taxon>
        <taxon>Collybiopsis</taxon>
    </lineage>
</organism>
<dbReference type="SUPFAM" id="SSF53098">
    <property type="entry name" value="Ribonuclease H-like"/>
    <property type="match status" value="1"/>
</dbReference>
<feature type="domain" description="Reverse transcriptase" evidence="2">
    <location>
        <begin position="597"/>
        <end position="845"/>
    </location>
</feature>
<dbReference type="InterPro" id="IPR036397">
    <property type="entry name" value="RNaseH_sf"/>
</dbReference>
<proteinExistence type="predicted"/>
<dbReference type="GO" id="GO:0003676">
    <property type="term" value="F:nucleic acid binding"/>
    <property type="evidence" value="ECO:0007669"/>
    <property type="project" value="InterPro"/>
</dbReference>
<dbReference type="OrthoDB" id="3240817at2759"/>
<dbReference type="EMBL" id="JAACJN010000034">
    <property type="protein sequence ID" value="KAF5387244.1"/>
    <property type="molecule type" value="Genomic_DNA"/>
</dbReference>
<accession>A0A8H5HQ63</accession>
<dbReference type="PANTHER" id="PTHR47027:SF30">
    <property type="entry name" value="THAP-TYPE DOMAIN-CONTAINING PROTEIN"/>
    <property type="match status" value="1"/>
</dbReference>
<keyword evidence="4" id="KW-1185">Reference proteome</keyword>